<evidence type="ECO:0000313" key="4">
    <source>
        <dbReference type="Proteomes" id="UP001620645"/>
    </source>
</evidence>
<evidence type="ECO:0000256" key="2">
    <source>
        <dbReference type="SAM" id="SignalP"/>
    </source>
</evidence>
<evidence type="ECO:0000256" key="1">
    <source>
        <dbReference type="SAM" id="MobiDB-lite"/>
    </source>
</evidence>
<feature type="region of interest" description="Disordered" evidence="1">
    <location>
        <begin position="61"/>
        <end position="86"/>
    </location>
</feature>
<accession>A0ABD2K0H6</accession>
<gene>
    <name evidence="3" type="ORF">niasHS_004363</name>
</gene>
<feature type="chain" id="PRO_5044833990" description="Gland protein" evidence="2">
    <location>
        <begin position="24"/>
        <end position="86"/>
    </location>
</feature>
<feature type="compositionally biased region" description="Basic and acidic residues" evidence="1">
    <location>
        <begin position="66"/>
        <end position="86"/>
    </location>
</feature>
<evidence type="ECO:0008006" key="5">
    <source>
        <dbReference type="Google" id="ProtNLM"/>
    </source>
</evidence>
<dbReference type="Proteomes" id="UP001620645">
    <property type="component" value="Unassembled WGS sequence"/>
</dbReference>
<organism evidence="3 4">
    <name type="scientific">Heterodera schachtii</name>
    <name type="common">Sugarbeet cyst nematode worm</name>
    <name type="synonym">Tylenchus schachtii</name>
    <dbReference type="NCBI Taxonomy" id="97005"/>
    <lineage>
        <taxon>Eukaryota</taxon>
        <taxon>Metazoa</taxon>
        <taxon>Ecdysozoa</taxon>
        <taxon>Nematoda</taxon>
        <taxon>Chromadorea</taxon>
        <taxon>Rhabditida</taxon>
        <taxon>Tylenchina</taxon>
        <taxon>Tylenchomorpha</taxon>
        <taxon>Tylenchoidea</taxon>
        <taxon>Heteroderidae</taxon>
        <taxon>Heteroderinae</taxon>
        <taxon>Heterodera</taxon>
    </lineage>
</organism>
<dbReference type="EMBL" id="JBICCN010000070">
    <property type="protein sequence ID" value="KAL3096397.1"/>
    <property type="molecule type" value="Genomic_DNA"/>
</dbReference>
<proteinExistence type="predicted"/>
<name>A0ABD2K0H6_HETSC</name>
<keyword evidence="2" id="KW-0732">Signal</keyword>
<evidence type="ECO:0000313" key="3">
    <source>
        <dbReference type="EMBL" id="KAL3096397.1"/>
    </source>
</evidence>
<feature type="signal peptide" evidence="2">
    <location>
        <begin position="1"/>
        <end position="23"/>
    </location>
</feature>
<dbReference type="AlphaFoldDB" id="A0ABD2K0H6"/>
<sequence length="86" mass="9735">MPSLLIVSTFCILLFGCTLICKADKSSGLKPGENEWFFEDPTLSFKKGWAERNGLPCDYNYNNRGEPTKEGEKQQNEKLAEDGKKE</sequence>
<comment type="caution">
    <text evidence="3">The sequence shown here is derived from an EMBL/GenBank/DDBJ whole genome shotgun (WGS) entry which is preliminary data.</text>
</comment>
<protein>
    <recommendedName>
        <fullName evidence="5">Gland protein</fullName>
    </recommendedName>
</protein>
<keyword evidence="4" id="KW-1185">Reference proteome</keyword>
<reference evidence="3 4" key="1">
    <citation type="submission" date="2024-10" db="EMBL/GenBank/DDBJ databases">
        <authorList>
            <person name="Kim D."/>
        </authorList>
    </citation>
    <scope>NUCLEOTIDE SEQUENCE [LARGE SCALE GENOMIC DNA]</scope>
    <source>
        <strain evidence="3">Taebaek</strain>
    </source>
</reference>